<dbReference type="GO" id="GO:0008289">
    <property type="term" value="F:lipid binding"/>
    <property type="evidence" value="ECO:0007669"/>
    <property type="project" value="InterPro"/>
</dbReference>
<organism evidence="8">
    <name type="scientific">Daucus carota subsp. sativus</name>
    <name type="common">Carrot</name>
    <dbReference type="NCBI Taxonomy" id="79200"/>
    <lineage>
        <taxon>Eukaryota</taxon>
        <taxon>Viridiplantae</taxon>
        <taxon>Streptophyta</taxon>
        <taxon>Embryophyta</taxon>
        <taxon>Tracheophyta</taxon>
        <taxon>Spermatophyta</taxon>
        <taxon>Magnoliopsida</taxon>
        <taxon>eudicotyledons</taxon>
        <taxon>Gunneridae</taxon>
        <taxon>Pentapetalae</taxon>
        <taxon>asterids</taxon>
        <taxon>campanulids</taxon>
        <taxon>Apiales</taxon>
        <taxon>Apiaceae</taxon>
        <taxon>Apioideae</taxon>
        <taxon>Scandiceae</taxon>
        <taxon>Daucinae</taxon>
        <taxon>Daucus</taxon>
        <taxon>Daucus sect. Daucus</taxon>
    </lineage>
</organism>
<dbReference type="OrthoDB" id="1569773at2759"/>
<keyword evidence="5" id="KW-0539">Nucleus</keyword>
<sequence>MAEHMSYSALLREVIMDTQDISSLEINFNLELQGQNGSASASEPSTPILKSSIQTNDHHSSSSNTGNAQSIFCLGKEVRATELLMQVMVNAESYKARIYDLAVAAAGELTQKACTAKPLWIFEEDRETETLNVPEYKRRFESLDSTLEEVIRLLSVGEPNELSSELSRNAKLLGKYGKEPDLMHLINGHQTAFKTEASRETEIVPMNPINIVDVLIDVEQWSLVFCDIVSEVSVLGFMSSGEELGNPNGALQVVKAELHVASPLLKTREIYFARYCKQMTAANTWVVVDVSLESIFPDMVTQCRRKASGCLIQGLENGFSKVTWIEHNEIDYSSVPNMFRKLVSSGFAFQAKRWIATLRRQCERLKLVVEDDNDGRRSLLQLSQRISRSYNEAVRGSTESHWQPLPTTNGENILVKTSFNVDDPGHPHGVVITVATSLRLNIPPNDVFEFLCSGSNRSKWDLLSHDCATQDIAYFATGREPSSRVSLVVVEVANARHLLNKTLKFYLQESYTDATGYYIVYAPVDDESLKALLKGGSSTDMAILGSGFTVLPENPVEQTTGTGGSILTIVFQIADENLSSPEYLPPELVATLHNLIAGTLSLIQGSV</sequence>
<evidence type="ECO:0000256" key="5">
    <source>
        <dbReference type="ARBA" id="ARBA00023242"/>
    </source>
</evidence>
<dbReference type="SMART" id="SM00234">
    <property type="entry name" value="START"/>
    <property type="match status" value="1"/>
</dbReference>
<dbReference type="InterPro" id="IPR057993">
    <property type="entry name" value="HD-Zip_IV_C"/>
</dbReference>
<dbReference type="Pfam" id="PF01852">
    <property type="entry name" value="START"/>
    <property type="match status" value="1"/>
</dbReference>
<evidence type="ECO:0000256" key="2">
    <source>
        <dbReference type="ARBA" id="ARBA00023125"/>
    </source>
</evidence>
<keyword evidence="3" id="KW-0371">Homeobox</keyword>
<dbReference type="InterPro" id="IPR042160">
    <property type="entry name" value="HD-Zip_IV"/>
</dbReference>
<evidence type="ECO:0000256" key="3">
    <source>
        <dbReference type="ARBA" id="ARBA00023155"/>
    </source>
</evidence>
<dbReference type="Pfam" id="PF25797">
    <property type="entry name" value="PDF2_C"/>
    <property type="match status" value="1"/>
</dbReference>
<name>A0A161ZTU1_DAUCS</name>
<feature type="domain" description="START" evidence="7">
    <location>
        <begin position="91"/>
        <end position="367"/>
    </location>
</feature>
<dbReference type="GO" id="GO:0003677">
    <property type="term" value="F:DNA binding"/>
    <property type="evidence" value="ECO:0007669"/>
    <property type="project" value="UniProtKB-KW"/>
</dbReference>
<reference evidence="8" key="1">
    <citation type="journal article" date="2016" name="Nat. Genet.">
        <title>A high-quality carrot genome assembly provides new insights into carotenoid accumulation and asterid genome evolution.</title>
        <authorList>
            <person name="Iorizzo M."/>
            <person name="Ellison S."/>
            <person name="Senalik D."/>
            <person name="Zeng P."/>
            <person name="Satapoomin P."/>
            <person name="Huang J."/>
            <person name="Bowman M."/>
            <person name="Iovene M."/>
            <person name="Sanseverino W."/>
            <person name="Cavagnaro P."/>
            <person name="Yildiz M."/>
            <person name="Macko-Podgorni A."/>
            <person name="Moranska E."/>
            <person name="Grzebelus E."/>
            <person name="Grzebelus D."/>
            <person name="Ashrafi H."/>
            <person name="Zheng Z."/>
            <person name="Cheng S."/>
            <person name="Spooner D."/>
            <person name="Van Deynze A."/>
            <person name="Simon P."/>
        </authorList>
    </citation>
    <scope>NUCLEOTIDE SEQUENCE [LARGE SCALE GENOMIC DNA]</scope>
    <source>
        <tissue evidence="8">Leaf</tissue>
    </source>
</reference>
<evidence type="ECO:0000256" key="6">
    <source>
        <dbReference type="SAM" id="MobiDB-lite"/>
    </source>
</evidence>
<evidence type="ECO:0000313" key="8">
    <source>
        <dbReference type="EMBL" id="KZM90100.1"/>
    </source>
</evidence>
<dbReference type="PANTHER" id="PTHR45654:SF15">
    <property type="entry name" value="HOMEOBOX-LEUCINE ZIPPER PROTEIN PROTODERMAL FACTOR 2-LIKE"/>
    <property type="match status" value="1"/>
</dbReference>
<dbReference type="AlphaFoldDB" id="A0A161ZTU1"/>
<dbReference type="CDD" id="cd08875">
    <property type="entry name" value="START_ArGLABRA2_like"/>
    <property type="match status" value="1"/>
</dbReference>
<proteinExistence type="predicted"/>
<dbReference type="KEGG" id="dcr:108225939"/>
<dbReference type="SUPFAM" id="SSF55961">
    <property type="entry name" value="Bet v1-like"/>
    <property type="match status" value="2"/>
</dbReference>
<dbReference type="Gramene" id="KZM90100">
    <property type="protein sequence ID" value="KZM90100"/>
    <property type="gene ID" value="DCAR_022535"/>
</dbReference>
<dbReference type="PROSITE" id="PS50848">
    <property type="entry name" value="START"/>
    <property type="match status" value="1"/>
</dbReference>
<keyword evidence="2" id="KW-0238">DNA-binding</keyword>
<dbReference type="EMBL" id="LNRQ01000006">
    <property type="protein sequence ID" value="KZM90100.1"/>
    <property type="molecule type" value="Genomic_DNA"/>
</dbReference>
<evidence type="ECO:0000259" key="7">
    <source>
        <dbReference type="PROSITE" id="PS50848"/>
    </source>
</evidence>
<dbReference type="STRING" id="79200.A0A161ZTU1"/>
<gene>
    <name evidence="8" type="ORF">DCAR_022535</name>
</gene>
<evidence type="ECO:0000256" key="4">
    <source>
        <dbReference type="ARBA" id="ARBA00023163"/>
    </source>
</evidence>
<protein>
    <recommendedName>
        <fullName evidence="7">START domain-containing protein</fullName>
    </recommendedName>
</protein>
<feature type="region of interest" description="Disordered" evidence="6">
    <location>
        <begin position="35"/>
        <end position="66"/>
    </location>
</feature>
<dbReference type="OMA" id="SAKRWML"/>
<accession>A0A161ZTU1</accession>
<keyword evidence="1" id="KW-0805">Transcription regulation</keyword>
<dbReference type="PANTHER" id="PTHR45654">
    <property type="entry name" value="HOMEOBOX-LEUCINE ZIPPER PROTEIN MERISTEM L1"/>
    <property type="match status" value="1"/>
</dbReference>
<dbReference type="InterPro" id="IPR002913">
    <property type="entry name" value="START_lipid-bd_dom"/>
</dbReference>
<comment type="caution">
    <text evidence="8">The sequence shown here is derived from an EMBL/GenBank/DDBJ whole genome shotgun (WGS) entry which is preliminary data.</text>
</comment>
<evidence type="ECO:0000256" key="1">
    <source>
        <dbReference type="ARBA" id="ARBA00023015"/>
    </source>
</evidence>
<keyword evidence="4" id="KW-0804">Transcription</keyword>